<reference evidence="6 7" key="2">
    <citation type="submission" date="2020-02" db="EMBL/GenBank/DDBJ databases">
        <authorList>
            <person name="Sun Q."/>
            <person name="Inoue M."/>
        </authorList>
    </citation>
    <scope>NUCLEOTIDE SEQUENCE [LARGE SCALE GENOMIC DNA]</scope>
    <source>
        <strain evidence="6 7">KCTC 22478</strain>
    </source>
</reference>
<evidence type="ECO:0000256" key="1">
    <source>
        <dbReference type="ARBA" id="ARBA00010923"/>
    </source>
</evidence>
<evidence type="ECO:0000256" key="2">
    <source>
        <dbReference type="ARBA" id="ARBA00022747"/>
    </source>
</evidence>
<reference evidence="5" key="3">
    <citation type="journal article" date="2021" name="Syst. Appl. Microbiol.">
        <title>Roseomonas hellenica sp. nov., isolated from roots of wild-growing Alkanna tinctoria.</title>
        <authorList>
            <person name="Rat A."/>
            <person name="Naranjo H.D."/>
            <person name="Lebbe L."/>
            <person name="Cnockaert M."/>
            <person name="Krigas N."/>
            <person name="Grigoriadou K."/>
            <person name="Maloupa E."/>
            <person name="Willems A."/>
        </authorList>
    </citation>
    <scope>NUCLEOTIDE SEQUENCE</scope>
    <source>
        <strain evidence="5">LMG 31161</strain>
    </source>
</reference>
<dbReference type="PANTHER" id="PTHR30408">
    <property type="entry name" value="TYPE-1 RESTRICTION ENZYME ECOKI SPECIFICITY PROTEIN"/>
    <property type="match status" value="1"/>
</dbReference>
<gene>
    <name evidence="6" type="ORF">GWK15_14940</name>
    <name evidence="5" type="ORF">GXW75_14560</name>
</gene>
<dbReference type="InterPro" id="IPR044946">
    <property type="entry name" value="Restrct_endonuc_typeI_TRD_sf"/>
</dbReference>
<dbReference type="InterPro" id="IPR052021">
    <property type="entry name" value="Type-I_RS_S_subunit"/>
</dbReference>
<dbReference type="RefSeq" id="WP_168042158.1">
    <property type="nucleotide sequence ID" value="NZ_JAAEDK010000031.1"/>
</dbReference>
<dbReference type="EMBL" id="JAAEDK010000031">
    <property type="protein sequence ID" value="MBR0660479.1"/>
    <property type="molecule type" value="Genomic_DNA"/>
</dbReference>
<reference evidence="5" key="1">
    <citation type="submission" date="2020-01" db="EMBL/GenBank/DDBJ databases">
        <authorList>
            <person name="Rat A."/>
        </authorList>
    </citation>
    <scope>NUCLEOTIDE SEQUENCE</scope>
    <source>
        <strain evidence="5">LMG 31161</strain>
    </source>
</reference>
<dbReference type="SUPFAM" id="SSF116734">
    <property type="entry name" value="DNA methylase specificity domain"/>
    <property type="match status" value="2"/>
</dbReference>
<dbReference type="Gene3D" id="3.90.220.20">
    <property type="entry name" value="DNA methylase specificity domains"/>
    <property type="match status" value="2"/>
</dbReference>
<accession>A0A9X9WJG9</accession>
<keyword evidence="7" id="KW-1185">Reference proteome</keyword>
<name>A0A9X9WJG9_9PROT</name>
<dbReference type="CDD" id="cd17263">
    <property type="entry name" value="RMtype1_S_AbaB8300I-TRD1-CR1_like"/>
    <property type="match status" value="1"/>
</dbReference>
<evidence type="ECO:0000313" key="8">
    <source>
        <dbReference type="Proteomes" id="UP001138708"/>
    </source>
</evidence>
<evidence type="ECO:0000256" key="3">
    <source>
        <dbReference type="ARBA" id="ARBA00023125"/>
    </source>
</evidence>
<dbReference type="CDD" id="cd17517">
    <property type="entry name" value="RMtype1_S_EcoKI_StySPI-TRD2-CR2_like"/>
    <property type="match status" value="1"/>
</dbReference>
<keyword evidence="3" id="KW-0238">DNA-binding</keyword>
<proteinExistence type="inferred from homology"/>
<evidence type="ECO:0000313" key="7">
    <source>
        <dbReference type="Proteomes" id="UP000746741"/>
    </source>
</evidence>
<evidence type="ECO:0000313" key="5">
    <source>
        <dbReference type="EMBL" id="MBR0660479.1"/>
    </source>
</evidence>
<dbReference type="GO" id="GO:0009307">
    <property type="term" value="P:DNA restriction-modification system"/>
    <property type="evidence" value="ECO:0007669"/>
    <property type="project" value="UniProtKB-KW"/>
</dbReference>
<feature type="domain" description="Type I restriction modification DNA specificity" evidence="4">
    <location>
        <begin position="3"/>
        <end position="161"/>
    </location>
</feature>
<sequence>MIPLGELVDIAKGRKPSRILAEEAPGSVRLLQIDDLRPEAVLKYAPSERGMVYAVPEDIIIAWDGANAGTSNFGLSGAIGSTLARLRPRSRNVDTGFLGHFVRASQSHLREKAKGATVPHLDPEVLRSLVLALPSLPDQRRIAAILDQADALRAKRRAALTQFDGMARAIFVEMFGDPAGNPRQWPTASLGELITKGPQNGLYKPSSDYGSGTPIVRIDAFYDGRITKLASLRRLRISSEDQMLFGLRPGDVLINRVNSLEYLGKSALVPELPECTVFESNMMRLSVDRARVLPEYVIQFLQSPFIKQQILASAKNAVNQSSINQHDVRSLRLFVPPMALQALYVERIAELDESVERQRRSATELDALFTSLQHRAFRGEL</sequence>
<dbReference type="Proteomes" id="UP000746741">
    <property type="component" value="Unassembled WGS sequence"/>
</dbReference>
<dbReference type="InterPro" id="IPR000055">
    <property type="entry name" value="Restrct_endonuc_typeI_TRD"/>
</dbReference>
<protein>
    <submittedName>
        <fullName evidence="5">Restriction endonuclease subunit S</fullName>
    </submittedName>
</protein>
<dbReference type="EMBL" id="JAAVUP010000004">
    <property type="protein sequence ID" value="NKE18247.1"/>
    <property type="molecule type" value="Genomic_DNA"/>
</dbReference>
<keyword evidence="2" id="KW-0680">Restriction system</keyword>
<keyword evidence="5" id="KW-0255">Endonuclease</keyword>
<dbReference type="Proteomes" id="UP001138708">
    <property type="component" value="Unassembled WGS sequence"/>
</dbReference>
<organism evidence="5 8">
    <name type="scientific">Neoroseomonas oryzicola</name>
    <dbReference type="NCBI Taxonomy" id="535904"/>
    <lineage>
        <taxon>Bacteria</taxon>
        <taxon>Pseudomonadati</taxon>
        <taxon>Pseudomonadota</taxon>
        <taxon>Alphaproteobacteria</taxon>
        <taxon>Acetobacterales</taxon>
        <taxon>Acetobacteraceae</taxon>
        <taxon>Neoroseomonas</taxon>
    </lineage>
</organism>
<dbReference type="GO" id="GO:0004519">
    <property type="term" value="F:endonuclease activity"/>
    <property type="evidence" value="ECO:0007669"/>
    <property type="project" value="UniProtKB-KW"/>
</dbReference>
<dbReference type="PANTHER" id="PTHR30408:SF12">
    <property type="entry name" value="TYPE I RESTRICTION ENZYME MJAVIII SPECIFICITY SUBUNIT"/>
    <property type="match status" value="1"/>
</dbReference>
<comment type="caution">
    <text evidence="5">The sequence shown here is derived from an EMBL/GenBank/DDBJ whole genome shotgun (WGS) entry which is preliminary data.</text>
</comment>
<dbReference type="AlphaFoldDB" id="A0A9X9WJG9"/>
<evidence type="ECO:0000259" key="4">
    <source>
        <dbReference type="Pfam" id="PF01420"/>
    </source>
</evidence>
<comment type="similarity">
    <text evidence="1">Belongs to the type-I restriction system S methylase family.</text>
</comment>
<dbReference type="GO" id="GO:0003677">
    <property type="term" value="F:DNA binding"/>
    <property type="evidence" value="ECO:0007669"/>
    <property type="project" value="UniProtKB-KW"/>
</dbReference>
<evidence type="ECO:0000313" key="6">
    <source>
        <dbReference type="EMBL" id="NKE18247.1"/>
    </source>
</evidence>
<keyword evidence="5" id="KW-0540">Nuclease</keyword>
<dbReference type="Pfam" id="PF01420">
    <property type="entry name" value="Methylase_S"/>
    <property type="match status" value="1"/>
</dbReference>
<keyword evidence="5" id="KW-0378">Hydrolase</keyword>